<dbReference type="PROSITE" id="PS50048">
    <property type="entry name" value="ZN2_CY6_FUNGAL_2"/>
    <property type="match status" value="1"/>
</dbReference>
<reference evidence="4" key="1">
    <citation type="submission" date="2021-03" db="EMBL/GenBank/DDBJ databases">
        <authorList>
            <person name="Tagirdzhanova G."/>
        </authorList>
    </citation>
    <scope>NUCLEOTIDE SEQUENCE</scope>
</reference>
<accession>A0A8H3I6F4</accession>
<evidence type="ECO:0000256" key="2">
    <source>
        <dbReference type="SAM" id="MobiDB-lite"/>
    </source>
</evidence>
<feature type="region of interest" description="Disordered" evidence="2">
    <location>
        <begin position="151"/>
        <end position="229"/>
    </location>
</feature>
<organism evidence="4 5">
    <name type="scientific">Gomphillus americanus</name>
    <dbReference type="NCBI Taxonomy" id="1940652"/>
    <lineage>
        <taxon>Eukaryota</taxon>
        <taxon>Fungi</taxon>
        <taxon>Dikarya</taxon>
        <taxon>Ascomycota</taxon>
        <taxon>Pezizomycotina</taxon>
        <taxon>Lecanoromycetes</taxon>
        <taxon>OSLEUM clade</taxon>
        <taxon>Ostropomycetidae</taxon>
        <taxon>Ostropales</taxon>
        <taxon>Graphidaceae</taxon>
        <taxon>Gomphilloideae</taxon>
        <taxon>Gomphillus</taxon>
    </lineage>
</organism>
<feature type="region of interest" description="Disordered" evidence="2">
    <location>
        <begin position="488"/>
        <end position="619"/>
    </location>
</feature>
<feature type="compositionally biased region" description="Basic and acidic residues" evidence="2">
    <location>
        <begin position="610"/>
        <end position="619"/>
    </location>
</feature>
<feature type="region of interest" description="Disordered" evidence="2">
    <location>
        <begin position="651"/>
        <end position="687"/>
    </location>
</feature>
<feature type="compositionally biased region" description="Basic residues" evidence="2">
    <location>
        <begin position="525"/>
        <end position="537"/>
    </location>
</feature>
<feature type="region of interest" description="Disordered" evidence="2">
    <location>
        <begin position="297"/>
        <end position="329"/>
    </location>
</feature>
<dbReference type="EMBL" id="CAJPDQ010000003">
    <property type="protein sequence ID" value="CAF9906608.1"/>
    <property type="molecule type" value="Genomic_DNA"/>
</dbReference>
<feature type="compositionally biased region" description="Polar residues" evidence="2">
    <location>
        <begin position="428"/>
        <end position="439"/>
    </location>
</feature>
<feature type="compositionally biased region" description="Low complexity" evidence="2">
    <location>
        <begin position="376"/>
        <end position="389"/>
    </location>
</feature>
<feature type="region of interest" description="Disordered" evidence="2">
    <location>
        <begin position="428"/>
        <end position="462"/>
    </location>
</feature>
<comment type="caution">
    <text evidence="4">The sequence shown here is derived from an EMBL/GenBank/DDBJ whole genome shotgun (WGS) entry which is preliminary data.</text>
</comment>
<evidence type="ECO:0000259" key="3">
    <source>
        <dbReference type="PROSITE" id="PS50048"/>
    </source>
</evidence>
<dbReference type="InterPro" id="IPR001138">
    <property type="entry name" value="Zn2Cys6_DnaBD"/>
</dbReference>
<feature type="compositionally biased region" description="Polar residues" evidence="2">
    <location>
        <begin position="657"/>
        <end position="670"/>
    </location>
</feature>
<evidence type="ECO:0000313" key="4">
    <source>
        <dbReference type="EMBL" id="CAF9906608.1"/>
    </source>
</evidence>
<dbReference type="GO" id="GO:0000981">
    <property type="term" value="F:DNA-binding transcription factor activity, RNA polymerase II-specific"/>
    <property type="evidence" value="ECO:0007669"/>
    <property type="project" value="InterPro"/>
</dbReference>
<feature type="compositionally biased region" description="Basic and acidic residues" evidence="2">
    <location>
        <begin position="514"/>
        <end position="524"/>
    </location>
</feature>
<evidence type="ECO:0000313" key="5">
    <source>
        <dbReference type="Proteomes" id="UP000664169"/>
    </source>
</evidence>
<protein>
    <recommendedName>
        <fullName evidence="3">Zn(2)-C6 fungal-type domain-containing protein</fullName>
    </recommendedName>
</protein>
<dbReference type="CDD" id="cd00067">
    <property type="entry name" value="GAL4"/>
    <property type="match status" value="1"/>
</dbReference>
<dbReference type="Proteomes" id="UP000664169">
    <property type="component" value="Unassembled WGS sequence"/>
</dbReference>
<dbReference type="GO" id="GO:0008270">
    <property type="term" value="F:zinc ion binding"/>
    <property type="evidence" value="ECO:0007669"/>
    <property type="project" value="InterPro"/>
</dbReference>
<gene>
    <name evidence="4" type="ORF">GOMPHAMPRED_004808</name>
</gene>
<keyword evidence="5" id="KW-1185">Reference proteome</keyword>
<name>A0A8H3I6F4_9LECA</name>
<feature type="compositionally biased region" description="Acidic residues" evidence="2">
    <location>
        <begin position="498"/>
        <end position="513"/>
    </location>
</feature>
<feature type="domain" description="Zn(2)-C6 fungal-type" evidence="3">
    <location>
        <begin position="601"/>
        <end position="633"/>
    </location>
</feature>
<keyword evidence="1" id="KW-0539">Nucleus</keyword>
<feature type="region of interest" description="Disordered" evidence="2">
    <location>
        <begin position="347"/>
        <end position="398"/>
    </location>
</feature>
<sequence length="687" mass="74853">MPSNVETKFAMENTMDDQEPQINNHPYPTRRTTALSLSQGSLGSGGNLQQIVRGDDIPSSLDRPKTVSFELLVDEARKARARLPMRVQIHPHDSNEDIISTVKGFFGLYDDPQGVSFEDSHGNSIIARYENFSNNTTVSVRIIADHSLPNEAQSSWGCRHGSPQRTRTFEDNTPILPPPQPAQILNYGQPPSRPMSRISRKESVSPKPANSRLHTSTKNRPRPLAKGQSTSFQAGLDELNDAHNGYSSSDGIAASVSSRKARSEQLATAEISVDNILEGGRRKRAKFESSELPLFVPPQVPAPNSISSVSPQRRSNVVESDSPFTRPQQRSFSYQIPIQSPQGDGFGPAISGGSKQGGFTVPAVPNHNHLLRDRSSGASYSNRSSLGSSTYPKGHNVLPTPDPTIASCISDEDVALQLMRLGEATNFSHGRHSASTFDDSLSGRADIASSTSNNSEDEAEEDSKIMLPAINTEYQVSGVNDIHDQARKQSTENWPSTDDIDPSGDDIDDDYEDQPLKSEGDEHIHKKQKMTKPRKIGTKASNGIKPPFAKKSKQHSTPGNFTLPMSPISGTSQSRKASLASTTNMSYTLGPDEDDLSSKPRCQRCRKSKKGCDRQRPCGRCRDAGIGIEGCISEDENNGRKGRYGRHMGVTIKKTSEPNTINGPQRSSAIQPGAIAATDSSKKRKRS</sequence>
<dbReference type="OrthoDB" id="4150467at2759"/>
<dbReference type="AlphaFoldDB" id="A0A8H3I6F4"/>
<proteinExistence type="predicted"/>
<feature type="compositionally biased region" description="Polar residues" evidence="2">
    <location>
        <begin position="568"/>
        <end position="587"/>
    </location>
</feature>
<feature type="compositionally biased region" description="Polar residues" evidence="2">
    <location>
        <begin position="302"/>
        <end position="329"/>
    </location>
</feature>
<evidence type="ECO:0000256" key="1">
    <source>
        <dbReference type="ARBA" id="ARBA00023242"/>
    </source>
</evidence>